<dbReference type="InterPro" id="IPR011060">
    <property type="entry name" value="RibuloseP-bd_barrel"/>
</dbReference>
<dbReference type="InterPro" id="IPR001240">
    <property type="entry name" value="PRAI_dom"/>
</dbReference>
<evidence type="ECO:0000256" key="2">
    <source>
        <dbReference type="ARBA" id="ARBA00004664"/>
    </source>
</evidence>
<evidence type="ECO:0000259" key="10">
    <source>
        <dbReference type="Pfam" id="PF00697"/>
    </source>
</evidence>
<dbReference type="UniPathway" id="UPA00035">
    <property type="reaction ID" value="UER00042"/>
</dbReference>
<dbReference type="GO" id="GO:0000162">
    <property type="term" value="P:L-tryptophan biosynthetic process"/>
    <property type="evidence" value="ECO:0007669"/>
    <property type="project" value="UniProtKB-UniRule"/>
</dbReference>
<evidence type="ECO:0000256" key="1">
    <source>
        <dbReference type="ARBA" id="ARBA00001164"/>
    </source>
</evidence>
<evidence type="ECO:0000256" key="3">
    <source>
        <dbReference type="ARBA" id="ARBA00012572"/>
    </source>
</evidence>
<keyword evidence="5 9" id="KW-0028">Amino-acid biosynthesis</keyword>
<dbReference type="HOGENOM" id="CLU_076364_0_1_11"/>
<dbReference type="PANTHER" id="PTHR42894">
    <property type="entry name" value="N-(5'-PHOSPHORIBOSYL)ANTHRANILATE ISOMERASE"/>
    <property type="match status" value="1"/>
</dbReference>
<evidence type="ECO:0000256" key="5">
    <source>
        <dbReference type="ARBA" id="ARBA00022605"/>
    </source>
</evidence>
<keyword evidence="6 9" id="KW-0822">Tryptophan biosynthesis</keyword>
<reference evidence="12" key="1">
    <citation type="submission" date="2005-03" db="EMBL/GenBank/DDBJ databases">
        <title>Comparison of the complete genome sequences of Rhodococcus erythropolis PR4 and Rhodococcus opacus B4.</title>
        <authorList>
            <person name="Takarada H."/>
            <person name="Sekine M."/>
            <person name="Hosoyama A."/>
            <person name="Yamada R."/>
            <person name="Fujisawa T."/>
            <person name="Omata S."/>
            <person name="Shimizu A."/>
            <person name="Tsukatani N."/>
            <person name="Tanikawa S."/>
            <person name="Fujita N."/>
            <person name="Harayama S."/>
        </authorList>
    </citation>
    <scope>NUCLEOTIDE SEQUENCE [LARGE SCALE GENOMIC DNA]</scope>
    <source>
        <strain evidence="12">PR4 / NBRC 100887</strain>
    </source>
</reference>
<dbReference type="AlphaFoldDB" id="C0ZP52"/>
<comment type="catalytic activity">
    <reaction evidence="1 9">
        <text>N-(5-phospho-beta-D-ribosyl)anthranilate = 1-(2-carboxyphenylamino)-1-deoxy-D-ribulose 5-phosphate</text>
        <dbReference type="Rhea" id="RHEA:21540"/>
        <dbReference type="ChEBI" id="CHEBI:18277"/>
        <dbReference type="ChEBI" id="CHEBI:58613"/>
        <dbReference type="EC" id="5.3.1.24"/>
    </reaction>
</comment>
<comment type="pathway">
    <text evidence="2 9">Amino-acid biosynthesis; L-tryptophan biosynthesis; L-tryptophan from chorismate: step 3/5.</text>
</comment>
<dbReference type="Gene3D" id="3.20.20.70">
    <property type="entry name" value="Aldolase class I"/>
    <property type="match status" value="1"/>
</dbReference>
<dbReference type="EC" id="5.3.1.24" evidence="3 9"/>
<organism evidence="11 12">
    <name type="scientific">Rhodococcus erythropolis (strain PR4 / NBRC 100887)</name>
    <dbReference type="NCBI Taxonomy" id="234621"/>
    <lineage>
        <taxon>Bacteria</taxon>
        <taxon>Bacillati</taxon>
        <taxon>Actinomycetota</taxon>
        <taxon>Actinomycetes</taxon>
        <taxon>Mycobacteriales</taxon>
        <taxon>Nocardiaceae</taxon>
        <taxon>Rhodococcus</taxon>
        <taxon>Rhodococcus erythropolis group</taxon>
    </lineage>
</organism>
<comment type="similarity">
    <text evidence="9">Belongs to the TrpF family.</text>
</comment>
<dbReference type="CDD" id="cd00405">
    <property type="entry name" value="PRAI"/>
    <property type="match status" value="1"/>
</dbReference>
<keyword evidence="8 9" id="KW-0413">Isomerase</keyword>
<dbReference type="Proteomes" id="UP000002204">
    <property type="component" value="Chromosome"/>
</dbReference>
<dbReference type="EMBL" id="AP008957">
    <property type="protein sequence ID" value="BAH35548.1"/>
    <property type="molecule type" value="Genomic_DNA"/>
</dbReference>
<gene>
    <name evidence="9 11" type="primary">trpF</name>
    <name evidence="11" type="ordered locus">RER_48400</name>
</gene>
<reference evidence="11 12" key="2">
    <citation type="journal article" date="2006" name="Environ. Microbiol.">
        <title>Sequence analysis of three plasmids harboured in Rhodococcus erythropolis strain PR4.</title>
        <authorList>
            <person name="Sekine M."/>
            <person name="Tanikawa S."/>
            <person name="Omata S."/>
            <person name="Saito M."/>
            <person name="Fujisawa T."/>
            <person name="Tsukatani N."/>
            <person name="Tajima T."/>
            <person name="Sekigawa T."/>
            <person name="Kosugi H."/>
            <person name="Matsuo Y."/>
            <person name="Nishiko R."/>
            <person name="Imamura K."/>
            <person name="Ito M."/>
            <person name="Narita H."/>
            <person name="Tago S."/>
            <person name="Fujita N."/>
            <person name="Harayama S."/>
        </authorList>
    </citation>
    <scope>NUCLEOTIDE SEQUENCE [LARGE SCALE GENOMIC DNA]</scope>
    <source>
        <strain evidence="12">PR4 / NBRC 100887</strain>
    </source>
</reference>
<dbReference type="GO" id="GO:0004640">
    <property type="term" value="F:phosphoribosylanthranilate isomerase activity"/>
    <property type="evidence" value="ECO:0007669"/>
    <property type="project" value="UniProtKB-UniRule"/>
</dbReference>
<accession>C0ZP52</accession>
<evidence type="ECO:0000313" key="11">
    <source>
        <dbReference type="EMBL" id="BAH35548.1"/>
    </source>
</evidence>
<evidence type="ECO:0000313" key="12">
    <source>
        <dbReference type="Proteomes" id="UP000002204"/>
    </source>
</evidence>
<evidence type="ECO:0000256" key="8">
    <source>
        <dbReference type="ARBA" id="ARBA00023235"/>
    </source>
</evidence>
<dbReference type="Pfam" id="PF00697">
    <property type="entry name" value="PRAI"/>
    <property type="match status" value="1"/>
</dbReference>
<dbReference type="PANTHER" id="PTHR42894:SF1">
    <property type="entry name" value="N-(5'-PHOSPHORIBOSYL)ANTHRANILATE ISOMERASE"/>
    <property type="match status" value="1"/>
</dbReference>
<evidence type="ECO:0000256" key="7">
    <source>
        <dbReference type="ARBA" id="ARBA00023141"/>
    </source>
</evidence>
<proteinExistence type="inferred from homology"/>
<evidence type="ECO:0000256" key="6">
    <source>
        <dbReference type="ARBA" id="ARBA00022822"/>
    </source>
</evidence>
<feature type="domain" description="N-(5'phosphoribosyl) anthranilate isomerase (PRAI)" evidence="10">
    <location>
        <begin position="8"/>
        <end position="197"/>
    </location>
</feature>
<dbReference type="HAMAP" id="MF_00135">
    <property type="entry name" value="PRAI"/>
    <property type="match status" value="1"/>
</dbReference>
<dbReference type="SUPFAM" id="SSF51366">
    <property type="entry name" value="Ribulose-phoshate binding barrel"/>
    <property type="match status" value="1"/>
</dbReference>
<protein>
    <recommendedName>
        <fullName evidence="4 9">N-(5'-phosphoribosyl)anthranilate isomerase</fullName>
        <shortName evidence="9">PRAI</shortName>
        <ecNumber evidence="3 9">5.3.1.24</ecNumber>
    </recommendedName>
</protein>
<dbReference type="InterPro" id="IPR013785">
    <property type="entry name" value="Aldolase_TIM"/>
</dbReference>
<keyword evidence="7 9" id="KW-0057">Aromatic amino acid biosynthesis</keyword>
<dbReference type="KEGG" id="rer:RER_48400"/>
<name>C0ZP52_RHOE4</name>
<dbReference type="InterPro" id="IPR044643">
    <property type="entry name" value="TrpF_fam"/>
</dbReference>
<evidence type="ECO:0000256" key="9">
    <source>
        <dbReference type="HAMAP-Rule" id="MF_00135"/>
    </source>
</evidence>
<dbReference type="eggNOG" id="COG0135">
    <property type="taxonomic scope" value="Bacteria"/>
</dbReference>
<sequence length="206" mass="22129">MYQVTFIKVCGLRDADTVDLAVGLGVDAIGFVFAESVRKVDPALAVDLLARIPEHIRAIGVFLGNPIDQVLEIAEITGLRTVQIHDLVDAEQVQRLHDAGLTVIRAVVSSNVRDGYNLDLGEDELLIDGADAGSGVPWDWAQQQSRPQGQWILAGGLSPENVRDALDATGAWGVDVSSGVESSRGVKDHALIEKFVSAIRQTDHSK</sequence>
<evidence type="ECO:0000256" key="4">
    <source>
        <dbReference type="ARBA" id="ARBA00022272"/>
    </source>
</evidence>